<keyword evidence="6" id="KW-1185">Reference proteome</keyword>
<dbReference type="Pfam" id="PF05199">
    <property type="entry name" value="GMC_oxred_C"/>
    <property type="match status" value="1"/>
</dbReference>
<evidence type="ECO:0000256" key="1">
    <source>
        <dbReference type="ARBA" id="ARBA00010790"/>
    </source>
</evidence>
<dbReference type="Gene3D" id="3.30.560.10">
    <property type="entry name" value="Glucose Oxidase, domain 3"/>
    <property type="match status" value="2"/>
</dbReference>
<proteinExistence type="inferred from homology"/>
<dbReference type="GO" id="GO:0050660">
    <property type="term" value="F:flavin adenine dinucleotide binding"/>
    <property type="evidence" value="ECO:0007669"/>
    <property type="project" value="InterPro"/>
</dbReference>
<feature type="domain" description="Glucose-methanol-choline oxidoreductase N-terminal" evidence="4">
    <location>
        <begin position="275"/>
        <end position="289"/>
    </location>
</feature>
<dbReference type="VEuPathDB" id="FungiDB:HMPREF1541_06246"/>
<comment type="similarity">
    <text evidence="1">Belongs to the GMC oxidoreductase family.</text>
</comment>
<dbReference type="SUPFAM" id="SSF51905">
    <property type="entry name" value="FAD/NAD(P)-binding domain"/>
    <property type="match status" value="1"/>
</dbReference>
<dbReference type="InterPro" id="IPR007867">
    <property type="entry name" value="GMC_OxRtase_C"/>
</dbReference>
<dbReference type="Pfam" id="PF00732">
    <property type="entry name" value="GMC_oxred_N"/>
    <property type="match status" value="1"/>
</dbReference>
<dbReference type="InterPro" id="IPR012132">
    <property type="entry name" value="GMC_OxRdtase"/>
</dbReference>
<feature type="region of interest" description="Disordered" evidence="3">
    <location>
        <begin position="495"/>
        <end position="527"/>
    </location>
</feature>
<dbReference type="AlphaFoldDB" id="W2RPG2"/>
<dbReference type="InParanoid" id="W2RPG2"/>
<dbReference type="PIRSF" id="PIRSF000137">
    <property type="entry name" value="Alcohol_oxidase"/>
    <property type="match status" value="1"/>
</dbReference>
<dbReference type="Proteomes" id="UP000030752">
    <property type="component" value="Unassembled WGS sequence"/>
</dbReference>
<keyword evidence="2" id="KW-0274">FAD</keyword>
<dbReference type="RefSeq" id="XP_008718804.1">
    <property type="nucleotide sequence ID" value="XM_008720582.1"/>
</dbReference>
<keyword evidence="2" id="KW-0285">Flavoprotein</keyword>
<dbReference type="PANTHER" id="PTHR11552:SF78">
    <property type="entry name" value="GLUCOSE-METHANOL-CHOLINE OXIDOREDUCTASE N-TERMINAL DOMAIN-CONTAINING PROTEIN"/>
    <property type="match status" value="1"/>
</dbReference>
<dbReference type="SUPFAM" id="SSF54373">
    <property type="entry name" value="FAD-linked reductases, C-terminal domain"/>
    <property type="match status" value="1"/>
</dbReference>
<reference evidence="5 6" key="1">
    <citation type="submission" date="2013-03" db="EMBL/GenBank/DDBJ databases">
        <title>The Genome Sequence of Phialophora europaea CBS 101466.</title>
        <authorList>
            <consortium name="The Broad Institute Genomics Platform"/>
            <person name="Cuomo C."/>
            <person name="de Hoog S."/>
            <person name="Gorbushina A."/>
            <person name="Walker B."/>
            <person name="Young S.K."/>
            <person name="Zeng Q."/>
            <person name="Gargeya S."/>
            <person name="Fitzgerald M."/>
            <person name="Haas B."/>
            <person name="Abouelleil A."/>
            <person name="Allen A.W."/>
            <person name="Alvarado L."/>
            <person name="Arachchi H.M."/>
            <person name="Berlin A.M."/>
            <person name="Chapman S.B."/>
            <person name="Gainer-Dewar J."/>
            <person name="Goldberg J."/>
            <person name="Griggs A."/>
            <person name="Gujja S."/>
            <person name="Hansen M."/>
            <person name="Howarth C."/>
            <person name="Imamovic A."/>
            <person name="Ireland A."/>
            <person name="Larimer J."/>
            <person name="McCowan C."/>
            <person name="Murphy C."/>
            <person name="Pearson M."/>
            <person name="Poon T.W."/>
            <person name="Priest M."/>
            <person name="Roberts A."/>
            <person name="Saif S."/>
            <person name="Shea T."/>
            <person name="Sisk P."/>
            <person name="Sykes S."/>
            <person name="Wortman J."/>
            <person name="Nusbaum C."/>
            <person name="Birren B."/>
        </authorList>
    </citation>
    <scope>NUCLEOTIDE SEQUENCE [LARGE SCALE GENOMIC DNA]</scope>
    <source>
        <strain evidence="5 6">CBS 101466</strain>
    </source>
</reference>
<evidence type="ECO:0000256" key="3">
    <source>
        <dbReference type="SAM" id="MobiDB-lite"/>
    </source>
</evidence>
<evidence type="ECO:0000313" key="5">
    <source>
        <dbReference type="EMBL" id="ETN38215.1"/>
    </source>
</evidence>
<gene>
    <name evidence="5" type="ORF">HMPREF1541_06246</name>
</gene>
<evidence type="ECO:0000256" key="2">
    <source>
        <dbReference type="PIRSR" id="PIRSR000137-2"/>
    </source>
</evidence>
<name>W2RPG2_CYPE1</name>
<sequence>MDIIFAGGGTAACVAAGRLAKANPDLKILIIEGGRNNYNDPTVTNPALYLSHLAPDSQTALFYQAKKSEHLNGREAVVPMGGILGGGSSINFMMYTRAQGVDFDAWKTPGWSAKELLPLCKKLETFHQDEEGIDRNKHGYDGPIHISDGGFRCKRGESGWIDTVKKMGYKEIVDLQGLDDNDGFSRWQRYVSKDGKRQDAAHCYIHPLLQDGEHPNLHLLVQTKVVRVLFDTSKTPTRAIGVEYRPTETHQPTIALSKPVHQTVMAKKMVIVSAGALGTPQILERSGVGGAGLLQKLDIPVVADVSGVGESYQDHHLILYPYKTSYGPEDTLDRILSGRTKFEDAVANKDPILGWNAIDVCGKIRMPPSAVRSFGPSFQKEWERDFGSSPQRPDMLVGMVNAFLGDPSVVEPGQYMSIGAYTAYPYSRGSIHINSADNVTNGYDFDAGFFNHPSDVKKQLWAYKMSREIARRLPQYRGELELGHPRFKEGSKAALTDLSGGKDGGPVHGDRQQTNGTTNGDHGAADVQDIDYSDEDDAAIEDWLRGNINTTWHSCGTCAMRPLEDGGVVDGRLNVYKTEGLKVVDLSIMPENVAANTNNTALVVGEKAAVLIAEELGVEGV</sequence>
<dbReference type="OrthoDB" id="269227at2759"/>
<dbReference type="InterPro" id="IPR036188">
    <property type="entry name" value="FAD/NAD-bd_sf"/>
</dbReference>
<dbReference type="GeneID" id="19973585"/>
<dbReference type="EMBL" id="KB822722">
    <property type="protein sequence ID" value="ETN38215.1"/>
    <property type="molecule type" value="Genomic_DNA"/>
</dbReference>
<dbReference type="STRING" id="1220924.W2RPG2"/>
<dbReference type="PROSITE" id="PS00624">
    <property type="entry name" value="GMC_OXRED_2"/>
    <property type="match status" value="1"/>
</dbReference>
<dbReference type="HOGENOM" id="CLU_002865_5_1_1"/>
<dbReference type="PANTHER" id="PTHR11552">
    <property type="entry name" value="GLUCOSE-METHANOL-CHOLINE GMC OXIDOREDUCTASE"/>
    <property type="match status" value="1"/>
</dbReference>
<accession>W2RPG2</accession>
<dbReference type="InterPro" id="IPR000172">
    <property type="entry name" value="GMC_OxRdtase_N"/>
</dbReference>
<dbReference type="Gene3D" id="3.50.50.60">
    <property type="entry name" value="FAD/NAD(P)-binding domain"/>
    <property type="match status" value="2"/>
</dbReference>
<feature type="binding site" evidence="2">
    <location>
        <position position="225"/>
    </location>
    <ligand>
        <name>FAD</name>
        <dbReference type="ChEBI" id="CHEBI:57692"/>
    </ligand>
</feature>
<evidence type="ECO:0000259" key="4">
    <source>
        <dbReference type="PROSITE" id="PS00624"/>
    </source>
</evidence>
<comment type="cofactor">
    <cofactor evidence="2">
        <name>FAD</name>
        <dbReference type="ChEBI" id="CHEBI:57692"/>
    </cofactor>
</comment>
<feature type="binding site" evidence="2">
    <location>
        <begin position="552"/>
        <end position="553"/>
    </location>
    <ligand>
        <name>FAD</name>
        <dbReference type="ChEBI" id="CHEBI:57692"/>
    </ligand>
</feature>
<evidence type="ECO:0000313" key="6">
    <source>
        <dbReference type="Proteomes" id="UP000030752"/>
    </source>
</evidence>
<dbReference type="GO" id="GO:0016614">
    <property type="term" value="F:oxidoreductase activity, acting on CH-OH group of donors"/>
    <property type="evidence" value="ECO:0007669"/>
    <property type="project" value="InterPro"/>
</dbReference>
<protein>
    <recommendedName>
        <fullName evidence="4">Glucose-methanol-choline oxidoreductase N-terminal domain-containing protein</fullName>
    </recommendedName>
</protein>
<organism evidence="5 6">
    <name type="scientific">Cyphellophora europaea (strain CBS 101466)</name>
    <name type="common">Phialophora europaea</name>
    <dbReference type="NCBI Taxonomy" id="1220924"/>
    <lineage>
        <taxon>Eukaryota</taxon>
        <taxon>Fungi</taxon>
        <taxon>Dikarya</taxon>
        <taxon>Ascomycota</taxon>
        <taxon>Pezizomycotina</taxon>
        <taxon>Eurotiomycetes</taxon>
        <taxon>Chaetothyriomycetidae</taxon>
        <taxon>Chaetothyriales</taxon>
        <taxon>Cyphellophoraceae</taxon>
        <taxon>Cyphellophora</taxon>
    </lineage>
</organism>
<dbReference type="eggNOG" id="KOG1238">
    <property type="taxonomic scope" value="Eukaryota"/>
</dbReference>